<dbReference type="Pfam" id="PF07963">
    <property type="entry name" value="N_methyl"/>
    <property type="match status" value="1"/>
</dbReference>
<dbReference type="EMBL" id="FMZQ01000007">
    <property type="protein sequence ID" value="SDC81718.1"/>
    <property type="molecule type" value="Genomic_DNA"/>
</dbReference>
<dbReference type="RefSeq" id="WP_026042059.1">
    <property type="nucleotide sequence ID" value="NZ_FMZQ01000007.1"/>
</dbReference>
<protein>
    <submittedName>
        <fullName evidence="1">Prepilin-type N-terminal cleavage/methylation domain-containing protein</fullName>
    </submittedName>
</protein>
<gene>
    <name evidence="1" type="ORF">SAMN05216576_10712</name>
</gene>
<dbReference type="Gene3D" id="3.30.700.10">
    <property type="entry name" value="Glycoprotein, Type 4 Pilin"/>
    <property type="match status" value="1"/>
</dbReference>
<dbReference type="NCBIfam" id="TIGR02532">
    <property type="entry name" value="IV_pilin_GFxxxE"/>
    <property type="match status" value="1"/>
</dbReference>
<sequence length="348" mass="37043">MRVGTLEKHSSRGFTLIELLIAVAVFGVLIVAITPFISMGFQYRELAKRDEHTLNMQKIAGGIMNYARTSNGGRLPAPYTGGSYKSTIYNSGDTSAAGQALSMELRNTGVPVNAINDDNSAVQNVRVYQRVSGLTQAIPFYFSTGTNVTLTYDVGALVQTKCPLSGACNTAIPGDSPTMTAANVTTWAPAGEDYGGIVFSTLPEQKAMLRQTTGRLNRLADKLASEFYTRLRLAAANSTNNFFPLPNNAGAPSYVGRNPVVNMGCHNGWYRLSDANVNVLAQIGLDPSEFGVTAWGGAIEYCQDYEPTASGTSTANTAPHYAALRINRSVSLGAAPTGVLANDVVITF</sequence>
<organism evidence="1 2">
    <name type="scientific">Ectopseudomonas chengduensis</name>
    <dbReference type="NCBI Taxonomy" id="489632"/>
    <lineage>
        <taxon>Bacteria</taxon>
        <taxon>Pseudomonadati</taxon>
        <taxon>Pseudomonadota</taxon>
        <taxon>Gammaproteobacteria</taxon>
        <taxon>Pseudomonadales</taxon>
        <taxon>Pseudomonadaceae</taxon>
        <taxon>Ectopseudomonas</taxon>
    </lineage>
</organism>
<dbReference type="Proteomes" id="UP000199467">
    <property type="component" value="Unassembled WGS sequence"/>
</dbReference>
<dbReference type="PROSITE" id="PS00409">
    <property type="entry name" value="PROKAR_NTER_METHYL"/>
    <property type="match status" value="1"/>
</dbReference>
<dbReference type="InterPro" id="IPR045584">
    <property type="entry name" value="Pilin-like"/>
</dbReference>
<dbReference type="InterPro" id="IPR012902">
    <property type="entry name" value="N_methyl_site"/>
</dbReference>
<accession>A0A1G6PNT0</accession>
<keyword evidence="2" id="KW-1185">Reference proteome</keyword>
<dbReference type="SUPFAM" id="SSF54523">
    <property type="entry name" value="Pili subunits"/>
    <property type="match status" value="1"/>
</dbReference>
<evidence type="ECO:0000313" key="2">
    <source>
        <dbReference type="Proteomes" id="UP000199467"/>
    </source>
</evidence>
<proteinExistence type="predicted"/>
<reference evidence="2" key="1">
    <citation type="submission" date="2016-10" db="EMBL/GenBank/DDBJ databases">
        <authorList>
            <person name="Varghese N."/>
            <person name="Submissions S."/>
        </authorList>
    </citation>
    <scope>NUCLEOTIDE SEQUENCE [LARGE SCALE GENOMIC DNA]</scope>
    <source>
        <strain evidence="2">DSM 26382</strain>
    </source>
</reference>
<evidence type="ECO:0000313" key="1">
    <source>
        <dbReference type="EMBL" id="SDC81718.1"/>
    </source>
</evidence>
<dbReference type="GeneID" id="57609191"/>
<name>A0A1G6PNT0_9GAMM</name>
<dbReference type="AlphaFoldDB" id="A0A1G6PNT0"/>